<feature type="active site" description="Proton acceptor; specific for (S)-substrate epimerization" evidence="5">
    <location>
        <position position="276"/>
    </location>
</feature>
<feature type="binding site" evidence="6">
    <location>
        <position position="32"/>
    </location>
    <ligand>
        <name>substrate</name>
    </ligand>
</feature>
<evidence type="ECO:0000256" key="4">
    <source>
        <dbReference type="ARBA" id="ARBA00023235"/>
    </source>
</evidence>
<dbReference type="Gene3D" id="3.20.20.120">
    <property type="entry name" value="Enolase-like C-terminal domain"/>
    <property type="match status" value="1"/>
</dbReference>
<dbReference type="SUPFAM" id="SSF54826">
    <property type="entry name" value="Enolase N-terminal domain-like"/>
    <property type="match status" value="1"/>
</dbReference>
<dbReference type="InterPro" id="IPR029065">
    <property type="entry name" value="Enolase_C-like"/>
</dbReference>
<dbReference type="FunFam" id="3.30.390.10:FF:000009">
    <property type="entry name" value="Hydrophobic dipeptide epimerase"/>
    <property type="match status" value="1"/>
</dbReference>
<accession>A0A0R1HRQ2</accession>
<feature type="domain" description="Mandelate racemase/muconate lactonizing enzyme C-terminal" evidence="9">
    <location>
        <begin position="149"/>
        <end position="248"/>
    </location>
</feature>
<dbReference type="InterPro" id="IPR036849">
    <property type="entry name" value="Enolase-like_C_sf"/>
</dbReference>
<dbReference type="InterPro" id="IPR034603">
    <property type="entry name" value="Dipeptide_epimerase"/>
</dbReference>
<dbReference type="InterPro" id="IPR013342">
    <property type="entry name" value="Mandelate_racemase_C"/>
</dbReference>
<evidence type="ECO:0000256" key="5">
    <source>
        <dbReference type="PIRSR" id="PIRSR634603-1"/>
    </source>
</evidence>
<feature type="binding site" evidence="6">
    <location>
        <position position="306"/>
    </location>
    <ligand>
        <name>substrate</name>
    </ligand>
</feature>
<feature type="binding site" evidence="6">
    <location>
        <position position="168"/>
    </location>
    <ligand>
        <name>substrate</name>
    </ligand>
</feature>
<dbReference type="Pfam" id="PF13378">
    <property type="entry name" value="MR_MLE_C"/>
    <property type="match status" value="1"/>
</dbReference>
<name>A0A0R1HRQ2_9LACO</name>
<keyword evidence="2 7" id="KW-0479">Metal-binding</keyword>
<dbReference type="SFLD" id="SFLDG00180">
    <property type="entry name" value="muconate_cycloisomerase"/>
    <property type="match status" value="1"/>
</dbReference>
<comment type="caution">
    <text evidence="10">The sequence shown here is derived from an EMBL/GenBank/DDBJ whole genome shotgun (WGS) entry which is preliminary data.</text>
</comment>
<dbReference type="InterPro" id="IPR013341">
    <property type="entry name" value="Mandelate_racemase_N_dom"/>
</dbReference>
<feature type="active site" description="Proton acceptor; specific for (R)-substrate epimerization" evidence="5">
    <location>
        <position position="170"/>
    </location>
</feature>
<dbReference type="SUPFAM" id="SSF51604">
    <property type="entry name" value="Enolase C-terminal domain-like"/>
    <property type="match status" value="1"/>
</dbReference>
<protein>
    <recommendedName>
        <fullName evidence="8">Dipeptide epimerase</fullName>
        <ecNumber evidence="8">5.1.1.-</ecNumber>
    </recommendedName>
</protein>
<keyword evidence="3 7" id="KW-0460">Magnesium</keyword>
<organism evidence="10 11">
    <name type="scientific">Secundilactobacillus kimchicus JCM 15530</name>
    <dbReference type="NCBI Taxonomy" id="1302272"/>
    <lineage>
        <taxon>Bacteria</taxon>
        <taxon>Bacillati</taxon>
        <taxon>Bacillota</taxon>
        <taxon>Bacilli</taxon>
        <taxon>Lactobacillales</taxon>
        <taxon>Lactobacillaceae</taxon>
        <taxon>Secundilactobacillus</taxon>
    </lineage>
</organism>
<evidence type="ECO:0000313" key="11">
    <source>
        <dbReference type="Proteomes" id="UP000050911"/>
    </source>
</evidence>
<reference evidence="10 11" key="1">
    <citation type="journal article" date="2015" name="Genome Announc.">
        <title>Expanding the biotechnology potential of lactobacilli through comparative genomics of 213 strains and associated genera.</title>
        <authorList>
            <person name="Sun Z."/>
            <person name="Harris H.M."/>
            <person name="McCann A."/>
            <person name="Guo C."/>
            <person name="Argimon S."/>
            <person name="Zhang W."/>
            <person name="Yang X."/>
            <person name="Jeffery I.B."/>
            <person name="Cooney J.C."/>
            <person name="Kagawa T.F."/>
            <person name="Liu W."/>
            <person name="Song Y."/>
            <person name="Salvetti E."/>
            <person name="Wrobel A."/>
            <person name="Rasinkangas P."/>
            <person name="Parkhill J."/>
            <person name="Rea M.C."/>
            <person name="O'Sullivan O."/>
            <person name="Ritari J."/>
            <person name="Douillard F.P."/>
            <person name="Paul Ross R."/>
            <person name="Yang R."/>
            <person name="Briner A.E."/>
            <person name="Felis G.E."/>
            <person name="de Vos W.M."/>
            <person name="Barrangou R."/>
            <person name="Klaenhammer T.R."/>
            <person name="Caufield P.W."/>
            <person name="Cui Y."/>
            <person name="Zhang H."/>
            <person name="O'Toole P.W."/>
        </authorList>
    </citation>
    <scope>NUCLEOTIDE SEQUENCE [LARGE SCALE GENOMIC DNA]</scope>
    <source>
        <strain evidence="10 11">JCM 15530</strain>
    </source>
</reference>
<feature type="binding site" evidence="6">
    <location>
        <position position="143"/>
    </location>
    <ligand>
        <name>substrate</name>
    </ligand>
</feature>
<feature type="binding site" evidence="6">
    <location>
        <position position="304"/>
    </location>
    <ligand>
        <name>substrate</name>
    </ligand>
</feature>
<evidence type="ECO:0000313" key="10">
    <source>
        <dbReference type="EMBL" id="KRK49518.1"/>
    </source>
</evidence>
<proteinExistence type="inferred from homology"/>
<evidence type="ECO:0000256" key="2">
    <source>
        <dbReference type="ARBA" id="ARBA00022723"/>
    </source>
</evidence>
<dbReference type="InterPro" id="IPR029017">
    <property type="entry name" value="Enolase-like_N"/>
</dbReference>
<dbReference type="RefSeq" id="WP_235804700.1">
    <property type="nucleotide sequence ID" value="NZ_AZCX01000001.1"/>
</dbReference>
<dbReference type="PANTHER" id="PTHR48073:SF2">
    <property type="entry name" value="O-SUCCINYLBENZOATE SYNTHASE"/>
    <property type="match status" value="1"/>
</dbReference>
<evidence type="ECO:0000256" key="1">
    <source>
        <dbReference type="ARBA" id="ARBA00008031"/>
    </source>
</evidence>
<dbReference type="Gene3D" id="3.30.390.10">
    <property type="entry name" value="Enolase-like, N-terminal domain"/>
    <property type="match status" value="1"/>
</dbReference>
<gene>
    <name evidence="10" type="ORF">FC96_GL000450</name>
</gene>
<dbReference type="Pfam" id="PF02746">
    <property type="entry name" value="MR_MLE_N"/>
    <property type="match status" value="1"/>
</dbReference>
<dbReference type="EMBL" id="AZCX01000001">
    <property type="protein sequence ID" value="KRK49518.1"/>
    <property type="molecule type" value="Genomic_DNA"/>
</dbReference>
<evidence type="ECO:0000259" key="9">
    <source>
        <dbReference type="SMART" id="SM00922"/>
    </source>
</evidence>
<feature type="binding site" evidence="6">
    <location>
        <position position="331"/>
    </location>
    <ligand>
        <name>substrate</name>
    </ligand>
</feature>
<dbReference type="EC" id="5.1.1.-" evidence="8"/>
<feature type="binding site" evidence="7">
    <location>
        <position position="252"/>
    </location>
    <ligand>
        <name>Mg(2+)</name>
        <dbReference type="ChEBI" id="CHEBI:18420"/>
    </ligand>
</feature>
<evidence type="ECO:0000256" key="3">
    <source>
        <dbReference type="ARBA" id="ARBA00022842"/>
    </source>
</evidence>
<dbReference type="GO" id="GO:0000287">
    <property type="term" value="F:magnesium ion binding"/>
    <property type="evidence" value="ECO:0007669"/>
    <property type="project" value="UniProtKB-ARBA"/>
</dbReference>
<feature type="binding site" evidence="7">
    <location>
        <position position="227"/>
    </location>
    <ligand>
        <name>Mg(2+)</name>
        <dbReference type="ChEBI" id="CHEBI:18420"/>
    </ligand>
</feature>
<dbReference type="PANTHER" id="PTHR48073">
    <property type="entry name" value="O-SUCCINYLBENZOATE SYNTHASE-RELATED"/>
    <property type="match status" value="1"/>
</dbReference>
<dbReference type="GO" id="GO:0006518">
    <property type="term" value="P:peptide metabolic process"/>
    <property type="evidence" value="ECO:0007669"/>
    <property type="project" value="UniProtKB-ARBA"/>
</dbReference>
<evidence type="ECO:0000256" key="6">
    <source>
        <dbReference type="PIRSR" id="PIRSR634603-2"/>
    </source>
</evidence>
<dbReference type="STRING" id="1302272.FC96_GL000450"/>
<comment type="similarity">
    <text evidence="1 8">Belongs to the mandelate racemase/muconate lactonizing enzyme family.</text>
</comment>
<dbReference type="GO" id="GO:0016855">
    <property type="term" value="F:racemase and epimerase activity, acting on amino acids and derivatives"/>
    <property type="evidence" value="ECO:0007669"/>
    <property type="project" value="UniProtKB-UniRule"/>
</dbReference>
<dbReference type="SMART" id="SM00922">
    <property type="entry name" value="MR_MLE"/>
    <property type="match status" value="1"/>
</dbReference>
<dbReference type="Proteomes" id="UP000050911">
    <property type="component" value="Unassembled WGS sequence"/>
</dbReference>
<dbReference type="PATRIC" id="fig|1302272.5.peg.448"/>
<evidence type="ECO:0000256" key="8">
    <source>
        <dbReference type="RuleBase" id="RU366006"/>
    </source>
</evidence>
<feature type="binding site" evidence="6">
    <location>
        <position position="329"/>
    </location>
    <ligand>
        <name>substrate</name>
    </ligand>
</feature>
<evidence type="ECO:0000256" key="7">
    <source>
        <dbReference type="PIRSR" id="PIRSR634603-3"/>
    </source>
</evidence>
<sequence>MKEEMIVTLTIKSVALFPVSVPLKEPFKTALRTVTTAETTLIVLTDSDGMTGLGEAAPTAAITGDTQGSIKTAIETAIAPKIVGLPLTAPERVKRAIETAIVGNHSPKAGVNIAVNDLLAKHYGVSVARYLGGFRSAFETDYTISVGSEAEMVNHAARLVKQGFKTLKIKVGTLAPEADRQHVAAIRSAVGPAIGLRLDANQGWHPKAAARAINEMTDAGLNLELVEQPVPAADFSGMAYVTQHTEVPIMADESIFSPADALRLLNMGGCDIINLKLMKAGGLDNALTINTIAESFGTPCMVGSMIESQVSVTAAAHLVAAKQNVAYVDLDAAMMFQSQPAQGGIVNEGNVITVPDAAGLGLKYEPNQVR</sequence>
<dbReference type="SFLD" id="SFLDF00009">
    <property type="entry name" value="o-succinylbenzoate_synthase"/>
    <property type="match status" value="1"/>
</dbReference>
<dbReference type="AlphaFoldDB" id="A0A0R1HRQ2"/>
<feature type="binding site" evidence="7">
    <location>
        <position position="199"/>
    </location>
    <ligand>
        <name>Mg(2+)</name>
        <dbReference type="ChEBI" id="CHEBI:18420"/>
    </ligand>
</feature>
<dbReference type="SFLD" id="SFLDS00001">
    <property type="entry name" value="Enolase"/>
    <property type="match status" value="1"/>
</dbReference>
<dbReference type="CDD" id="cd03319">
    <property type="entry name" value="L-Ala-DL-Glu_epimerase"/>
    <property type="match status" value="1"/>
</dbReference>
<comment type="cofactor">
    <cofactor evidence="7 8">
        <name>Mg(2+)</name>
        <dbReference type="ChEBI" id="CHEBI:18420"/>
    </cofactor>
    <text evidence="7 8">Binds 1 Mg(2+) ion per subunit.</text>
</comment>
<keyword evidence="11" id="KW-1185">Reference proteome</keyword>
<keyword evidence="4 8" id="KW-0413">Isomerase</keyword>